<keyword evidence="6" id="KW-0028">Amino-acid biosynthesis</keyword>
<dbReference type="NCBIfam" id="TIGR00120">
    <property type="entry name" value="ArgJ"/>
    <property type="match status" value="1"/>
</dbReference>
<keyword evidence="8" id="KW-1185">Reference proteome</keyword>
<dbReference type="Gene3D" id="3.10.20.340">
    <property type="entry name" value="ArgJ beta chain, C-terminal domain"/>
    <property type="match status" value="1"/>
</dbReference>
<reference evidence="7 8" key="1">
    <citation type="submission" date="2019-12" db="EMBL/GenBank/DDBJ databases">
        <title>Novel species isolated from a subtropical stream in China.</title>
        <authorList>
            <person name="Lu H."/>
        </authorList>
    </citation>
    <scope>NUCLEOTIDE SEQUENCE [LARGE SCALE GENOMIC DNA]</scope>
    <source>
        <strain evidence="7 8">FT109W</strain>
    </source>
</reference>
<dbReference type="PANTHER" id="PTHR23100:SF0">
    <property type="entry name" value="ARGININE BIOSYNTHESIS BIFUNCTIONAL PROTEIN ARGJ, MITOCHONDRIAL"/>
    <property type="match status" value="1"/>
</dbReference>
<dbReference type="PANTHER" id="PTHR23100">
    <property type="entry name" value="ARGININE BIOSYNTHESIS BIFUNCTIONAL PROTEIN ARGJ"/>
    <property type="match status" value="1"/>
</dbReference>
<keyword evidence="6" id="KW-0511">Multifunctional enzyme</keyword>
<evidence type="ECO:0000256" key="3">
    <source>
        <dbReference type="ARBA" id="ARBA00022679"/>
    </source>
</evidence>
<feature type="site" description="Involved in the stabilization of negative charge on the oxyanion by the formation of the oxyanion hole" evidence="6">
    <location>
        <position position="127"/>
    </location>
</feature>
<feature type="binding site" evidence="6">
    <location>
        <position position="416"/>
    </location>
    <ligand>
        <name>substrate</name>
    </ligand>
</feature>
<comment type="subcellular location">
    <subcellularLocation>
        <location evidence="6">Cytoplasm</location>
    </subcellularLocation>
</comment>
<dbReference type="InterPro" id="IPR016117">
    <property type="entry name" value="ArgJ-like_dom_sf"/>
</dbReference>
<dbReference type="Gene3D" id="3.60.70.12">
    <property type="entry name" value="L-amino peptidase D-ALA esterase/amidase"/>
    <property type="match status" value="1"/>
</dbReference>
<feature type="site" description="Involved in the stabilization of negative charge on the oxyanion by the formation of the oxyanion hole" evidence="6">
    <location>
        <position position="128"/>
    </location>
</feature>
<dbReference type="RefSeq" id="WP_161043579.1">
    <property type="nucleotide sequence ID" value="NZ_WWCS01000002.1"/>
</dbReference>
<feature type="binding site" evidence="6">
    <location>
        <position position="164"/>
    </location>
    <ligand>
        <name>substrate</name>
    </ligand>
</feature>
<dbReference type="EC" id="2.3.1.1" evidence="6"/>
<feature type="active site" description="Nucleophile" evidence="6">
    <location>
        <position position="201"/>
    </location>
</feature>
<feature type="site" description="Cleavage; by autolysis" evidence="6">
    <location>
        <begin position="200"/>
        <end position="201"/>
    </location>
</feature>
<feature type="binding site" evidence="6">
    <location>
        <position position="411"/>
    </location>
    <ligand>
        <name>substrate</name>
    </ligand>
</feature>
<dbReference type="CDD" id="cd02152">
    <property type="entry name" value="OAT"/>
    <property type="match status" value="1"/>
</dbReference>
<feature type="chain" id="PRO_5044906451" description="Arginine biosynthesis bifunctional protein ArgJ beta chain" evidence="6">
    <location>
        <begin position="201"/>
        <end position="416"/>
    </location>
</feature>
<comment type="pathway">
    <text evidence="6">Amino-acid biosynthesis; L-arginine biosynthesis; L-ornithine and N-acetyl-L-glutamate from L-glutamate and N(2)-acetyl-L-ornithine (cyclic): step 1/1.</text>
</comment>
<keyword evidence="5 6" id="KW-0012">Acyltransferase</keyword>
<dbReference type="InterPro" id="IPR002813">
    <property type="entry name" value="Arg_biosynth_ArgJ"/>
</dbReference>
<sequence length="416" mass="43435">MAVNSPLPIAADLKPVAGIEIGYAEAGIKKPNRKDVLVMKLAPTATVAGVFTLNRFCAAPVQISKAHLAAARANSGASGKPIAALLVNTGNANAGTGELGLSLANETCAALAAQLGVDAAQILPFSTGVILEPLPAAKVIAGLPQAIAGLKADNWYNAAEAIMTTDTQPKAGSRTVTIGGHTVTMTGISKGAGMIKPNMATMLGYLAFDAKVAQPVLDQLVKHAADHSFNCITIDGDTSTNDSFMLIATGAGALEITSVEQPEYAQLRDAVTELSLFLAQAIVRDGEGATKFMSIIVEEGASVEECRKIAYSIGHSPLVKTAFFASDPNLGRILAAIGYAGVDDLDVSKLNLYLDDVWVAKNGGRNPDYKEEDGQRIMKQSEITVRVKLARGAATATVYTCDLSHDYVSINADYRS</sequence>
<comment type="subunit">
    <text evidence="2 6">Heterotetramer of two alpha and two beta chains.</text>
</comment>
<keyword evidence="6" id="KW-0055">Arginine biosynthesis</keyword>
<comment type="catalytic activity">
    <reaction evidence="6">
        <text>L-glutamate + acetyl-CoA = N-acetyl-L-glutamate + CoA + H(+)</text>
        <dbReference type="Rhea" id="RHEA:24292"/>
        <dbReference type="ChEBI" id="CHEBI:15378"/>
        <dbReference type="ChEBI" id="CHEBI:29985"/>
        <dbReference type="ChEBI" id="CHEBI:44337"/>
        <dbReference type="ChEBI" id="CHEBI:57287"/>
        <dbReference type="ChEBI" id="CHEBI:57288"/>
        <dbReference type="EC" id="2.3.1.1"/>
    </reaction>
</comment>
<dbReference type="SUPFAM" id="SSF56266">
    <property type="entry name" value="DmpA/ArgJ-like"/>
    <property type="match status" value="1"/>
</dbReference>
<comment type="function">
    <text evidence="6">Catalyzes two activities which are involved in the cyclic version of arginine biosynthesis: the synthesis of N-acetylglutamate from glutamate and acetyl-CoA as the acetyl donor, and of ornithine by transacetylation between N(2)-acetylornithine and glutamate.</text>
</comment>
<evidence type="ECO:0000256" key="2">
    <source>
        <dbReference type="ARBA" id="ARBA00011475"/>
    </source>
</evidence>
<dbReference type="EC" id="2.3.1.35" evidence="6"/>
<keyword evidence="4 6" id="KW-0068">Autocatalytic cleavage</keyword>
<feature type="binding site" evidence="6">
    <location>
        <position position="287"/>
    </location>
    <ligand>
        <name>substrate</name>
    </ligand>
</feature>
<keyword evidence="6" id="KW-0963">Cytoplasm</keyword>
<gene>
    <name evidence="6 7" type="primary">argJ</name>
    <name evidence="7" type="ORF">GTP55_03435</name>
</gene>
<dbReference type="Pfam" id="PF01960">
    <property type="entry name" value="ArgJ"/>
    <property type="match status" value="1"/>
</dbReference>
<organism evidence="7 8">
    <name type="scientific">Duganella margarita</name>
    <dbReference type="NCBI Taxonomy" id="2692170"/>
    <lineage>
        <taxon>Bacteria</taxon>
        <taxon>Pseudomonadati</taxon>
        <taxon>Pseudomonadota</taxon>
        <taxon>Betaproteobacteria</taxon>
        <taxon>Burkholderiales</taxon>
        <taxon>Oxalobacteraceae</taxon>
        <taxon>Telluria group</taxon>
        <taxon>Duganella</taxon>
    </lineage>
</organism>
<keyword evidence="3 6" id="KW-0808">Transferase</keyword>
<dbReference type="NCBIfam" id="NF003802">
    <property type="entry name" value="PRK05388.1"/>
    <property type="match status" value="1"/>
</dbReference>
<dbReference type="HAMAP" id="MF_01106">
    <property type="entry name" value="ArgJ"/>
    <property type="match status" value="1"/>
</dbReference>
<evidence type="ECO:0000256" key="4">
    <source>
        <dbReference type="ARBA" id="ARBA00022813"/>
    </source>
</evidence>
<evidence type="ECO:0000313" key="7">
    <source>
        <dbReference type="EMBL" id="MYN38419.1"/>
    </source>
</evidence>
<evidence type="ECO:0000256" key="5">
    <source>
        <dbReference type="ARBA" id="ARBA00023315"/>
    </source>
</evidence>
<dbReference type="InterPro" id="IPR042195">
    <property type="entry name" value="ArgJ_beta_C"/>
</dbReference>
<dbReference type="EMBL" id="WWCS01000002">
    <property type="protein sequence ID" value="MYN38419.1"/>
    <property type="molecule type" value="Genomic_DNA"/>
</dbReference>
<comment type="pathway">
    <text evidence="6">Amino-acid biosynthesis; L-arginine biosynthesis; N(2)-acetyl-L-ornithine from L-glutamate: step 1/4.</text>
</comment>
<comment type="caution">
    <text evidence="7">The sequence shown here is derived from an EMBL/GenBank/DDBJ whole genome shotgun (WGS) entry which is preliminary data.</text>
</comment>
<feature type="binding site" evidence="6">
    <location>
        <position position="201"/>
    </location>
    <ligand>
        <name>substrate</name>
    </ligand>
</feature>
<comment type="catalytic activity">
    <reaction evidence="6">
        <text>N(2)-acetyl-L-ornithine + L-glutamate = N-acetyl-L-glutamate + L-ornithine</text>
        <dbReference type="Rhea" id="RHEA:15349"/>
        <dbReference type="ChEBI" id="CHEBI:29985"/>
        <dbReference type="ChEBI" id="CHEBI:44337"/>
        <dbReference type="ChEBI" id="CHEBI:46911"/>
        <dbReference type="ChEBI" id="CHEBI:57805"/>
        <dbReference type="EC" id="2.3.1.35"/>
    </reaction>
</comment>
<dbReference type="Proteomes" id="UP000466332">
    <property type="component" value="Unassembled WGS sequence"/>
</dbReference>
<evidence type="ECO:0000313" key="8">
    <source>
        <dbReference type="Proteomes" id="UP000466332"/>
    </source>
</evidence>
<protein>
    <recommendedName>
        <fullName evidence="6">Arginine biosynthesis bifunctional protein ArgJ</fullName>
    </recommendedName>
    <domain>
        <recommendedName>
            <fullName evidence="6">Glutamate N-acetyltransferase</fullName>
            <ecNumber evidence="6">2.3.1.35</ecNumber>
        </recommendedName>
        <alternativeName>
            <fullName evidence="6">Ornithine acetyltransferase</fullName>
            <shortName evidence="6">OATase</shortName>
        </alternativeName>
        <alternativeName>
            <fullName evidence="6">Ornithine transacetylase</fullName>
        </alternativeName>
    </domain>
    <domain>
        <recommendedName>
            <fullName evidence="6">Amino-acid acetyltransferase</fullName>
            <ecNumber evidence="6">2.3.1.1</ecNumber>
        </recommendedName>
        <alternativeName>
            <fullName evidence="6">N-acetylglutamate synthase</fullName>
            <shortName evidence="6">AGSase</shortName>
        </alternativeName>
    </domain>
    <component>
        <recommendedName>
            <fullName evidence="6">Arginine biosynthesis bifunctional protein ArgJ alpha chain</fullName>
        </recommendedName>
    </component>
    <component>
        <recommendedName>
            <fullName evidence="6">Arginine biosynthesis bifunctional protein ArgJ beta chain</fullName>
        </recommendedName>
    </component>
</protein>
<accession>A0ABW9WDC2</accession>
<proteinExistence type="inferred from homology"/>
<evidence type="ECO:0000256" key="6">
    <source>
        <dbReference type="HAMAP-Rule" id="MF_01106"/>
    </source>
</evidence>
<comment type="similarity">
    <text evidence="1 6">Belongs to the ArgJ family.</text>
</comment>
<feature type="chain" id="PRO_5044906452" description="Arginine biosynthesis bifunctional protein ArgJ alpha chain" evidence="6">
    <location>
        <begin position="1"/>
        <end position="200"/>
    </location>
</feature>
<feature type="binding site" evidence="6">
    <location>
        <position position="190"/>
    </location>
    <ligand>
        <name>substrate</name>
    </ligand>
</feature>
<dbReference type="GO" id="GO:0004358">
    <property type="term" value="F:L-glutamate N-acetyltransferase activity, acting on acetyl-L-ornithine as donor"/>
    <property type="evidence" value="ECO:0007669"/>
    <property type="project" value="UniProtKB-EC"/>
</dbReference>
<evidence type="ECO:0000256" key="1">
    <source>
        <dbReference type="ARBA" id="ARBA00006774"/>
    </source>
</evidence>
<name>A0ABW9WDC2_9BURK</name>